<keyword evidence="2" id="KW-1185">Reference proteome</keyword>
<name>A0A9D4F3A7_DREPO</name>
<gene>
    <name evidence="1" type="ORF">DPMN_145092</name>
</gene>
<organism evidence="1 2">
    <name type="scientific">Dreissena polymorpha</name>
    <name type="common">Zebra mussel</name>
    <name type="synonym">Mytilus polymorpha</name>
    <dbReference type="NCBI Taxonomy" id="45954"/>
    <lineage>
        <taxon>Eukaryota</taxon>
        <taxon>Metazoa</taxon>
        <taxon>Spiralia</taxon>
        <taxon>Lophotrochozoa</taxon>
        <taxon>Mollusca</taxon>
        <taxon>Bivalvia</taxon>
        <taxon>Autobranchia</taxon>
        <taxon>Heteroconchia</taxon>
        <taxon>Euheterodonta</taxon>
        <taxon>Imparidentia</taxon>
        <taxon>Neoheterodontei</taxon>
        <taxon>Myida</taxon>
        <taxon>Dreissenoidea</taxon>
        <taxon>Dreissenidae</taxon>
        <taxon>Dreissena</taxon>
    </lineage>
</organism>
<proteinExistence type="predicted"/>
<dbReference type="EMBL" id="JAIWYP010000007">
    <property type="protein sequence ID" value="KAH3791604.1"/>
    <property type="molecule type" value="Genomic_DNA"/>
</dbReference>
<comment type="caution">
    <text evidence="1">The sequence shown here is derived from an EMBL/GenBank/DDBJ whole genome shotgun (WGS) entry which is preliminary data.</text>
</comment>
<reference evidence="1" key="2">
    <citation type="submission" date="2020-11" db="EMBL/GenBank/DDBJ databases">
        <authorList>
            <person name="McCartney M.A."/>
            <person name="Auch B."/>
            <person name="Kono T."/>
            <person name="Mallez S."/>
            <person name="Becker A."/>
            <person name="Gohl D.M."/>
            <person name="Silverstein K.A.T."/>
            <person name="Koren S."/>
            <person name="Bechman K.B."/>
            <person name="Herman A."/>
            <person name="Abrahante J.E."/>
            <person name="Garbe J."/>
        </authorList>
    </citation>
    <scope>NUCLEOTIDE SEQUENCE</scope>
    <source>
        <strain evidence="1">Duluth1</strain>
        <tissue evidence="1">Whole animal</tissue>
    </source>
</reference>
<protein>
    <submittedName>
        <fullName evidence="1">Uncharacterized protein</fullName>
    </submittedName>
</protein>
<dbReference type="Proteomes" id="UP000828390">
    <property type="component" value="Unassembled WGS sequence"/>
</dbReference>
<evidence type="ECO:0000313" key="2">
    <source>
        <dbReference type="Proteomes" id="UP000828390"/>
    </source>
</evidence>
<dbReference type="AlphaFoldDB" id="A0A9D4F3A7"/>
<accession>A0A9D4F3A7</accession>
<sequence length="82" mass="9085">MKKQALISNGVLWFAEETASRRDSIGIQGIRVQSASTCFQWGPLGLLKRQQAEETVLGYKESGCKVQALVSNGVLWVCRRDS</sequence>
<evidence type="ECO:0000313" key="1">
    <source>
        <dbReference type="EMBL" id="KAH3791604.1"/>
    </source>
</evidence>
<reference evidence="1" key="1">
    <citation type="journal article" date="2019" name="bioRxiv">
        <title>The Genome of the Zebra Mussel, Dreissena polymorpha: A Resource for Invasive Species Research.</title>
        <authorList>
            <person name="McCartney M.A."/>
            <person name="Auch B."/>
            <person name="Kono T."/>
            <person name="Mallez S."/>
            <person name="Zhang Y."/>
            <person name="Obille A."/>
            <person name="Becker A."/>
            <person name="Abrahante J.E."/>
            <person name="Garbe J."/>
            <person name="Badalamenti J.P."/>
            <person name="Herman A."/>
            <person name="Mangelson H."/>
            <person name="Liachko I."/>
            <person name="Sullivan S."/>
            <person name="Sone E.D."/>
            <person name="Koren S."/>
            <person name="Silverstein K.A.T."/>
            <person name="Beckman K.B."/>
            <person name="Gohl D.M."/>
        </authorList>
    </citation>
    <scope>NUCLEOTIDE SEQUENCE</scope>
    <source>
        <strain evidence="1">Duluth1</strain>
        <tissue evidence="1">Whole animal</tissue>
    </source>
</reference>